<accession>A0A6J0C1Y1</accession>
<dbReference type="InterPro" id="IPR002885">
    <property type="entry name" value="PPR_rpt"/>
</dbReference>
<feature type="region of interest" description="Disordered" evidence="2">
    <location>
        <begin position="54"/>
        <end position="82"/>
    </location>
</feature>
<dbReference type="Pfam" id="PF01535">
    <property type="entry name" value="PPR"/>
    <property type="match status" value="2"/>
</dbReference>
<dbReference type="Gene3D" id="1.25.40.10">
    <property type="entry name" value="Tetratricopeptide repeat domain"/>
    <property type="match status" value="2"/>
</dbReference>
<dbReference type="RefSeq" id="XP_046597769.1">
    <property type="nucleotide sequence ID" value="XM_046741813.1"/>
</dbReference>
<reference evidence="4 5" key="1">
    <citation type="submission" date="2025-05" db="UniProtKB">
        <authorList>
            <consortium name="RefSeq"/>
        </authorList>
    </citation>
    <scope>IDENTIFICATION</scope>
    <source>
        <tissue evidence="4 5">Thorax and Abdomen</tissue>
    </source>
</reference>
<sequence length="1013" mass="114972">MALLRRSAWLLPTRMRFVKLWEKDQSCITYESNVCNRGYVHRPDMQMRRNSHYQSHGQASIPSNITCNQSTSDSAKPESKTASELRAISIDTKTSGMCYAEVLKAIDQESKKKSVDQSTLLCLLEYCSDMIPDAPISARLNLVNRIWHLVANINEPPSVDHYNVLLSIYKQNSQYLNVDEFLKNMKAPPNSDTYHLLLDAAAEIGDYSQVLLIMTRIKDMGYQVTEATFNSLMLAHSINNHIDQAHAVMKTMEAAGIEPSADTFFVLLRGYAYKGDIENLTRILKTSNLNATQIMSIVRTLSLSGNGDYISRVIQYLPQMTDITFKSISYTIVELTYSGLAKDAFKVINCFRILDGASDTSLNDLTDIFLYEIVKAETSIVEVFEICESLMSSTKNSSPLLRVTEAALRLQKQDIALRAFEIMKNQGIEIRPHFYWPLLVNTASTKGETDVLKLVKHMVENGVYLDDETLCHYVFPFLCAPKPLVIIRKLQDCGLKMSDLFGVLLTNYLDQGNLKDAIALTEKIKVKLDLYIVIERLVSGCRVTESFNETVQFLRNINTDSDQNGKFFEDLMANERIKASNEELASLIFAFDKHNLKISKTVADALELRILQLAEPERSMKTLKKLVTAETSTNDEIPDVWIPHPELMSLEQLENHLIDLTAKGMNTRGTLRRLLQAYCRKNNFKKAEETAELFKEKGFEWTSGMISSMFSLYVTNNMIDKADVYFRDLKTNHKDFIIDDYKVIDYATALVKNKKFEKGLEVLREQENVTSGPKTIRNCWRLLNAVAADGNLEATKKTLDILLEKGYCEVSIHVLSPLVRTNLLNGNLEEAIKQFKECALVYKLTPLKQELLRALVDISTDNPDAQKQLTDVLMVIKSISGEAAGNSHLFTALAARNKHKELQSFIKMPAVNQKTMEVSAKNLMTEQNLTALQGILKACRNVMKLDTRIIYDLILTLCSRSGDYKTALEIWDRMQAEDIIPLPKFTENLINFLNSQKVSLPDELQAKMKREKR</sequence>
<dbReference type="PROSITE" id="PS51375">
    <property type="entry name" value="PPR"/>
    <property type="match status" value="2"/>
</dbReference>
<dbReference type="Proteomes" id="UP000829291">
    <property type="component" value="Chromosome 1"/>
</dbReference>
<dbReference type="InterPro" id="IPR033490">
    <property type="entry name" value="LRP130"/>
</dbReference>
<keyword evidence="3" id="KW-1185">Reference proteome</keyword>
<evidence type="ECO:0000313" key="4">
    <source>
        <dbReference type="RefSeq" id="XP_015520540.2"/>
    </source>
</evidence>
<dbReference type="GO" id="GO:0003730">
    <property type="term" value="F:mRNA 3'-UTR binding"/>
    <property type="evidence" value="ECO:0007669"/>
    <property type="project" value="TreeGrafter"/>
</dbReference>
<dbReference type="FunCoup" id="A0A6J0C1Y1">
    <property type="interactions" value="176"/>
</dbReference>
<gene>
    <name evidence="4 5" type="primary">LOC107224844</name>
</gene>
<name>A0A6J0C1Y1_NEOLC</name>
<dbReference type="AlphaFoldDB" id="A0A6J0C1Y1"/>
<feature type="repeat" description="PPR" evidence="1">
    <location>
        <begin position="225"/>
        <end position="259"/>
    </location>
</feature>
<dbReference type="NCBIfam" id="TIGR00756">
    <property type="entry name" value="PPR"/>
    <property type="match status" value="1"/>
</dbReference>
<organism evidence="3 4">
    <name type="scientific">Neodiprion lecontei</name>
    <name type="common">Redheaded pine sawfly</name>
    <dbReference type="NCBI Taxonomy" id="441921"/>
    <lineage>
        <taxon>Eukaryota</taxon>
        <taxon>Metazoa</taxon>
        <taxon>Ecdysozoa</taxon>
        <taxon>Arthropoda</taxon>
        <taxon>Hexapoda</taxon>
        <taxon>Insecta</taxon>
        <taxon>Pterygota</taxon>
        <taxon>Neoptera</taxon>
        <taxon>Endopterygota</taxon>
        <taxon>Hymenoptera</taxon>
        <taxon>Tenthredinoidea</taxon>
        <taxon>Diprionidae</taxon>
        <taxon>Diprioninae</taxon>
        <taxon>Neodiprion</taxon>
    </lineage>
</organism>
<dbReference type="GO" id="GO:0005634">
    <property type="term" value="C:nucleus"/>
    <property type="evidence" value="ECO:0007669"/>
    <property type="project" value="TreeGrafter"/>
</dbReference>
<dbReference type="GO" id="GO:0005739">
    <property type="term" value="C:mitochondrion"/>
    <property type="evidence" value="ECO:0007669"/>
    <property type="project" value="TreeGrafter"/>
</dbReference>
<dbReference type="OrthoDB" id="767661at2759"/>
<dbReference type="InterPro" id="IPR011990">
    <property type="entry name" value="TPR-like_helical_dom_sf"/>
</dbReference>
<dbReference type="InParanoid" id="A0A6J0C1Y1"/>
<evidence type="ECO:0000313" key="5">
    <source>
        <dbReference type="RefSeq" id="XP_046597769.1"/>
    </source>
</evidence>
<dbReference type="Pfam" id="PF13041">
    <property type="entry name" value="PPR_2"/>
    <property type="match status" value="1"/>
</dbReference>
<dbReference type="RefSeq" id="XP_015520540.2">
    <property type="nucleotide sequence ID" value="XM_015665054.2"/>
</dbReference>
<dbReference type="PANTHER" id="PTHR46669:SF2">
    <property type="entry name" value="EG:BACN32G11.3 PROTEIN"/>
    <property type="match status" value="1"/>
</dbReference>
<dbReference type="GO" id="GO:0070129">
    <property type="term" value="P:regulation of mitochondrial translation"/>
    <property type="evidence" value="ECO:0007669"/>
    <property type="project" value="TreeGrafter"/>
</dbReference>
<dbReference type="GeneID" id="107224844"/>
<dbReference type="PANTHER" id="PTHR46669">
    <property type="entry name" value="LEUCINE-RICH PPR MOTIF-CONTAINING PROTEIN, MITOCHONDRIAL"/>
    <property type="match status" value="1"/>
</dbReference>
<dbReference type="KEGG" id="nlo:107224844"/>
<proteinExistence type="predicted"/>
<feature type="compositionally biased region" description="Polar residues" evidence="2">
    <location>
        <begin position="54"/>
        <end position="74"/>
    </location>
</feature>
<protein>
    <submittedName>
        <fullName evidence="4 5">Leucine-rich PPR motif-containing protein, mitochondrial</fullName>
    </submittedName>
</protein>
<evidence type="ECO:0000313" key="3">
    <source>
        <dbReference type="Proteomes" id="UP000829291"/>
    </source>
</evidence>
<evidence type="ECO:0000256" key="1">
    <source>
        <dbReference type="PROSITE-ProRule" id="PRU00708"/>
    </source>
</evidence>
<evidence type="ECO:0000256" key="2">
    <source>
        <dbReference type="SAM" id="MobiDB-lite"/>
    </source>
</evidence>
<feature type="repeat" description="PPR" evidence="1">
    <location>
        <begin position="947"/>
        <end position="981"/>
    </location>
</feature>